<dbReference type="RefSeq" id="WP_129969528.1">
    <property type="nucleotide sequence ID" value="NZ_JACCEW010000003.1"/>
</dbReference>
<dbReference type="OrthoDB" id="191143at2"/>
<reference evidence="3 4" key="1">
    <citation type="submission" date="2020-07" db="EMBL/GenBank/DDBJ databases">
        <title>Taxonomic revisions and descriptions of new bacterial species based on genomic comparisons in the high-G+C-content subgroup of the family Alcaligenaceae.</title>
        <authorList>
            <person name="Szabo A."/>
            <person name="Felfoldi T."/>
        </authorList>
    </citation>
    <scope>NUCLEOTIDE SEQUENCE [LARGE SCALE GENOMIC DNA]</scope>
    <source>
        <strain evidence="3 4">DSM 25264</strain>
    </source>
</reference>
<evidence type="ECO:0000256" key="1">
    <source>
        <dbReference type="ARBA" id="ARBA00022729"/>
    </source>
</evidence>
<dbReference type="Proteomes" id="UP000580517">
    <property type="component" value="Unassembled WGS sequence"/>
</dbReference>
<dbReference type="Gene3D" id="2.40.160.40">
    <property type="entry name" value="monomeric porin ompg"/>
    <property type="match status" value="1"/>
</dbReference>
<evidence type="ECO:0000313" key="4">
    <source>
        <dbReference type="Proteomes" id="UP000580517"/>
    </source>
</evidence>
<dbReference type="EMBL" id="JACCEW010000003">
    <property type="protein sequence ID" value="NYT37323.1"/>
    <property type="molecule type" value="Genomic_DNA"/>
</dbReference>
<dbReference type="InterPro" id="IPR025737">
    <property type="entry name" value="FApF"/>
</dbReference>
<sequence length="291" mass="32332">MTRLKRLRGLALAAACLGMASAAHAGDPSARDWIPAPPGTNVIASYLAALGSHGFYDRGHRVEGGPEIDVQALVLRPMAFRKLGNFTVQYELIAPAYRTRAKVPGSPSESMTGLGDVQAGMAIWLYNNEETRTWFAWEPFITFPTGHYHGSRADVSAGKNRWTTVQDLAFVKGVGESTFLEAVAEFEFYGDNDNYYGQTLEKDPSTRLMFLASTNINPSTYVGLRYRYETGGREKINGNTVVSSQNSHQLAAEITYQINNANQIQLQYIHDLDVRNGPKMRGVQLRYAYMF</sequence>
<protein>
    <submittedName>
        <fullName evidence="3">Transporter</fullName>
    </submittedName>
</protein>
<keyword evidence="4" id="KW-1185">Reference proteome</keyword>
<accession>A0A853FB50</accession>
<name>A0A853FB50_9BURK</name>
<feature type="chain" id="PRO_5032774187" evidence="2">
    <location>
        <begin position="26"/>
        <end position="291"/>
    </location>
</feature>
<evidence type="ECO:0000256" key="2">
    <source>
        <dbReference type="SAM" id="SignalP"/>
    </source>
</evidence>
<organism evidence="3 4">
    <name type="scientific">Allopusillimonas soli</name>
    <dbReference type="NCBI Taxonomy" id="659016"/>
    <lineage>
        <taxon>Bacteria</taxon>
        <taxon>Pseudomonadati</taxon>
        <taxon>Pseudomonadota</taxon>
        <taxon>Betaproteobacteria</taxon>
        <taxon>Burkholderiales</taxon>
        <taxon>Alcaligenaceae</taxon>
        <taxon>Allopusillimonas</taxon>
    </lineage>
</organism>
<dbReference type="AlphaFoldDB" id="A0A853FB50"/>
<dbReference type="Pfam" id="PF13557">
    <property type="entry name" value="Phenol_MetA_deg"/>
    <property type="match status" value="1"/>
</dbReference>
<proteinExistence type="predicted"/>
<comment type="caution">
    <text evidence="3">The sequence shown here is derived from an EMBL/GenBank/DDBJ whole genome shotgun (WGS) entry which is preliminary data.</text>
</comment>
<dbReference type="InterPro" id="IPR053713">
    <property type="entry name" value="Bact_OM_Channel_sf"/>
</dbReference>
<evidence type="ECO:0000313" key="3">
    <source>
        <dbReference type="EMBL" id="NYT37323.1"/>
    </source>
</evidence>
<gene>
    <name evidence="3" type="ORF">H0A68_10605</name>
</gene>
<keyword evidence="1 2" id="KW-0732">Signal</keyword>
<feature type="signal peptide" evidence="2">
    <location>
        <begin position="1"/>
        <end position="25"/>
    </location>
</feature>